<keyword evidence="2 5" id="KW-0808">Transferase</keyword>
<dbReference type="Gene3D" id="3.90.470.20">
    <property type="entry name" value="4'-phosphopantetheinyl transferase domain"/>
    <property type="match status" value="2"/>
</dbReference>
<feature type="compositionally biased region" description="Low complexity" evidence="3">
    <location>
        <begin position="269"/>
        <end position="290"/>
    </location>
</feature>
<protein>
    <submittedName>
        <fullName evidence="5">4'-phosphopantetheinyl transferase superfamily protein</fullName>
    </submittedName>
</protein>
<evidence type="ECO:0000256" key="1">
    <source>
        <dbReference type="ARBA" id="ARBA00010990"/>
    </source>
</evidence>
<evidence type="ECO:0000313" key="5">
    <source>
        <dbReference type="EMBL" id="XDQ26981.1"/>
    </source>
</evidence>
<sequence>MEGTLPWVARELPTPGSLDLWLLRVSDVPAGILDEAVLDATERQRAAALMHAADRTRFTAAHVALRRLLGSYLRVRPEEIAFGRDICPCCGGPHGRPTVLGAARDLFFSLSHRGDLALVGTAMVPIGVDVDLVSDATATTELSSMLHVAEQEELAALAPALRPRELARLWTRKEAYLKGLGTGLGRDPSLDYVGSGAPGGPYPPSGWTLLEVPVDRGYAAAVAVRGELPLAVPTVTRLSGLEVAGLTCAAPLSETSSSLLTRGPTPLGRAPTSRRPGASAPAPRSPGASPLPTGGTPT</sequence>
<accession>A0AB39P9Z1</accession>
<proteinExistence type="inferred from homology"/>
<evidence type="ECO:0000256" key="3">
    <source>
        <dbReference type="SAM" id="MobiDB-lite"/>
    </source>
</evidence>
<dbReference type="InterPro" id="IPR037143">
    <property type="entry name" value="4-PPantetheinyl_Trfase_dom_sf"/>
</dbReference>
<dbReference type="GO" id="GO:0019878">
    <property type="term" value="P:lysine biosynthetic process via aminoadipic acid"/>
    <property type="evidence" value="ECO:0007669"/>
    <property type="project" value="TreeGrafter"/>
</dbReference>
<dbReference type="RefSeq" id="WP_369234225.1">
    <property type="nucleotide sequence ID" value="NZ_CP163435.1"/>
</dbReference>
<gene>
    <name evidence="5" type="ORF">AB5J56_20710</name>
</gene>
<organism evidence="5">
    <name type="scientific">Streptomyces sp. R21</name>
    <dbReference type="NCBI Taxonomy" id="3238627"/>
    <lineage>
        <taxon>Bacteria</taxon>
        <taxon>Bacillati</taxon>
        <taxon>Actinomycetota</taxon>
        <taxon>Actinomycetes</taxon>
        <taxon>Kitasatosporales</taxon>
        <taxon>Streptomycetaceae</taxon>
        <taxon>Streptomyces</taxon>
    </lineage>
</organism>
<dbReference type="PANTHER" id="PTHR12215">
    <property type="entry name" value="PHOSPHOPANTETHEINE TRANSFERASE"/>
    <property type="match status" value="1"/>
</dbReference>
<dbReference type="Pfam" id="PF01648">
    <property type="entry name" value="ACPS"/>
    <property type="match status" value="1"/>
</dbReference>
<feature type="region of interest" description="Disordered" evidence="3">
    <location>
        <begin position="255"/>
        <end position="298"/>
    </location>
</feature>
<evidence type="ECO:0000259" key="4">
    <source>
        <dbReference type="Pfam" id="PF01648"/>
    </source>
</evidence>
<dbReference type="InterPro" id="IPR008278">
    <property type="entry name" value="4-PPantetheinyl_Trfase_dom"/>
</dbReference>
<dbReference type="GO" id="GO:0008897">
    <property type="term" value="F:holo-[acyl-carrier-protein] synthase activity"/>
    <property type="evidence" value="ECO:0007669"/>
    <property type="project" value="InterPro"/>
</dbReference>
<dbReference type="SUPFAM" id="SSF56214">
    <property type="entry name" value="4'-phosphopantetheinyl transferase"/>
    <property type="match status" value="2"/>
</dbReference>
<dbReference type="GO" id="GO:0000287">
    <property type="term" value="F:magnesium ion binding"/>
    <property type="evidence" value="ECO:0007669"/>
    <property type="project" value="InterPro"/>
</dbReference>
<dbReference type="InterPro" id="IPR050559">
    <property type="entry name" value="P-Pant_transferase_sf"/>
</dbReference>
<feature type="domain" description="4'-phosphopantetheinyl transferase" evidence="4">
    <location>
        <begin position="125"/>
        <end position="188"/>
    </location>
</feature>
<dbReference type="GO" id="GO:0005829">
    <property type="term" value="C:cytosol"/>
    <property type="evidence" value="ECO:0007669"/>
    <property type="project" value="TreeGrafter"/>
</dbReference>
<name>A0AB39P9Z1_9ACTN</name>
<dbReference type="PANTHER" id="PTHR12215:SF10">
    <property type="entry name" value="L-AMINOADIPATE-SEMIALDEHYDE DEHYDROGENASE-PHOSPHOPANTETHEINYL TRANSFERASE"/>
    <property type="match status" value="1"/>
</dbReference>
<dbReference type="AlphaFoldDB" id="A0AB39P9Z1"/>
<dbReference type="EMBL" id="CP163435">
    <property type="protein sequence ID" value="XDQ26981.1"/>
    <property type="molecule type" value="Genomic_DNA"/>
</dbReference>
<evidence type="ECO:0000256" key="2">
    <source>
        <dbReference type="ARBA" id="ARBA00022679"/>
    </source>
</evidence>
<reference evidence="5" key="1">
    <citation type="submission" date="2024-07" db="EMBL/GenBank/DDBJ databases">
        <authorList>
            <person name="Yu S.T."/>
        </authorList>
    </citation>
    <scope>NUCLEOTIDE SEQUENCE</scope>
    <source>
        <strain evidence="5">R21</strain>
    </source>
</reference>
<comment type="similarity">
    <text evidence="1">Belongs to the P-Pant transferase superfamily. Gsp/Sfp/HetI/AcpT family.</text>
</comment>